<dbReference type="Proteomes" id="UP000294933">
    <property type="component" value="Unassembled WGS sequence"/>
</dbReference>
<keyword evidence="2" id="KW-0472">Membrane</keyword>
<evidence type="ECO:0000256" key="3">
    <source>
        <dbReference type="SAM" id="SignalP"/>
    </source>
</evidence>
<feature type="region of interest" description="Disordered" evidence="1">
    <location>
        <begin position="238"/>
        <end position="341"/>
    </location>
</feature>
<keyword evidence="2" id="KW-1133">Transmembrane helix</keyword>
<evidence type="ECO:0000256" key="1">
    <source>
        <dbReference type="SAM" id="MobiDB-lite"/>
    </source>
</evidence>
<dbReference type="STRING" id="50990.A0A4Y7Q1L8"/>
<sequence>MGVNLRKRATMMAGAFAVWALAALPGAQAQTTNATCLSTYAFLYNSKGQSPCLVAAYAAGACNGGQYDVSALDVGEHYIGPSTTLVNNCQCSSILYSLMSACGVCQNRTIITWSSWDTNCKNVYLTVYPEDIPSGTAIPAWAYVNVSQSDIFNPNDAMTLSASHDSTASLNQVTQTGAGGANPTNGVTGAKKKSSNTGAIAGGVVGGVVVIALAGLLAFFLIRQRNNKRRNMAPSSQYMAANPVSPGPEMQNFTGGSGGGYSGQQQYGGQQHQQLTGEYNVPQSTGSSAPLVGQRLYDPNDPSTFPSSPAPPTFISQYSGPQQQYGGAPAAPGAYRGAPEL</sequence>
<dbReference type="AlphaFoldDB" id="A0A4Y7Q1L8"/>
<accession>A0A4Y7Q1L8</accession>
<dbReference type="OrthoDB" id="2576311at2759"/>
<evidence type="ECO:0000313" key="4">
    <source>
        <dbReference type="EMBL" id="TDL21537.1"/>
    </source>
</evidence>
<protein>
    <submittedName>
        <fullName evidence="4">Uncharacterized protein</fullName>
    </submittedName>
</protein>
<feature type="chain" id="PRO_5021185329" evidence="3">
    <location>
        <begin position="30"/>
        <end position="341"/>
    </location>
</feature>
<feature type="transmembrane region" description="Helical" evidence="2">
    <location>
        <begin position="200"/>
        <end position="222"/>
    </location>
</feature>
<proteinExistence type="predicted"/>
<reference evidence="4 5" key="1">
    <citation type="submission" date="2018-06" db="EMBL/GenBank/DDBJ databases">
        <title>A transcriptomic atlas of mushroom development highlights an independent origin of complex multicellularity.</title>
        <authorList>
            <consortium name="DOE Joint Genome Institute"/>
            <person name="Krizsan K."/>
            <person name="Almasi E."/>
            <person name="Merenyi Z."/>
            <person name="Sahu N."/>
            <person name="Viragh M."/>
            <person name="Koszo T."/>
            <person name="Mondo S."/>
            <person name="Kiss B."/>
            <person name="Balint B."/>
            <person name="Kues U."/>
            <person name="Barry K."/>
            <person name="Hegedus J.C."/>
            <person name="Henrissat B."/>
            <person name="Johnson J."/>
            <person name="Lipzen A."/>
            <person name="Ohm R."/>
            <person name="Nagy I."/>
            <person name="Pangilinan J."/>
            <person name="Yan J."/>
            <person name="Xiong Y."/>
            <person name="Grigoriev I.V."/>
            <person name="Hibbett D.S."/>
            <person name="Nagy L.G."/>
        </authorList>
    </citation>
    <scope>NUCLEOTIDE SEQUENCE [LARGE SCALE GENOMIC DNA]</scope>
    <source>
        <strain evidence="4 5">SZMC22713</strain>
    </source>
</reference>
<keyword evidence="2" id="KW-0812">Transmembrane</keyword>
<gene>
    <name evidence="4" type="ORF">BD410DRAFT_898873</name>
</gene>
<name>A0A4Y7Q1L8_9AGAM</name>
<feature type="compositionally biased region" description="Polar residues" evidence="1">
    <location>
        <begin position="275"/>
        <end position="288"/>
    </location>
</feature>
<keyword evidence="3" id="KW-0732">Signal</keyword>
<evidence type="ECO:0000256" key="2">
    <source>
        <dbReference type="SAM" id="Phobius"/>
    </source>
</evidence>
<keyword evidence="5" id="KW-1185">Reference proteome</keyword>
<feature type="region of interest" description="Disordered" evidence="1">
    <location>
        <begin position="173"/>
        <end position="193"/>
    </location>
</feature>
<feature type="compositionally biased region" description="Polar residues" evidence="1">
    <location>
        <begin position="173"/>
        <end position="187"/>
    </location>
</feature>
<feature type="compositionally biased region" description="Low complexity" evidence="1">
    <location>
        <begin position="302"/>
        <end position="341"/>
    </location>
</feature>
<feature type="signal peptide" evidence="3">
    <location>
        <begin position="1"/>
        <end position="29"/>
    </location>
</feature>
<evidence type="ECO:0000313" key="5">
    <source>
        <dbReference type="Proteomes" id="UP000294933"/>
    </source>
</evidence>
<feature type="compositionally biased region" description="Low complexity" evidence="1">
    <location>
        <begin position="263"/>
        <end position="274"/>
    </location>
</feature>
<dbReference type="EMBL" id="ML170180">
    <property type="protein sequence ID" value="TDL21537.1"/>
    <property type="molecule type" value="Genomic_DNA"/>
</dbReference>
<organism evidence="4 5">
    <name type="scientific">Rickenella mellea</name>
    <dbReference type="NCBI Taxonomy" id="50990"/>
    <lineage>
        <taxon>Eukaryota</taxon>
        <taxon>Fungi</taxon>
        <taxon>Dikarya</taxon>
        <taxon>Basidiomycota</taxon>
        <taxon>Agaricomycotina</taxon>
        <taxon>Agaricomycetes</taxon>
        <taxon>Hymenochaetales</taxon>
        <taxon>Rickenellaceae</taxon>
        <taxon>Rickenella</taxon>
    </lineage>
</organism>
<dbReference type="VEuPathDB" id="FungiDB:BD410DRAFT_898873"/>